<dbReference type="InterPro" id="IPR050314">
    <property type="entry name" value="Glycosyl_Hydrlase_18"/>
</dbReference>
<evidence type="ECO:0000256" key="3">
    <source>
        <dbReference type="ARBA" id="ARBA00012729"/>
    </source>
</evidence>
<dbReference type="GO" id="GO:0008061">
    <property type="term" value="F:chitin binding"/>
    <property type="evidence" value="ECO:0007669"/>
    <property type="project" value="InterPro"/>
</dbReference>
<keyword evidence="6" id="KW-0119">Carbohydrate metabolism</keyword>
<dbReference type="InterPro" id="IPR017853">
    <property type="entry name" value="GH"/>
</dbReference>
<keyword evidence="4 8" id="KW-0378">Hydrolase</keyword>
<dbReference type="Gene3D" id="2.60.40.10">
    <property type="entry name" value="Immunoglobulins"/>
    <property type="match status" value="3"/>
</dbReference>
<dbReference type="InterPro" id="IPR035986">
    <property type="entry name" value="PKD_dom_sf"/>
</dbReference>
<organism evidence="11 12">
    <name type="scientific">Chitinophaga japonensis</name>
    <name type="common">Flexibacter japonensis</name>
    <dbReference type="NCBI Taxonomy" id="104662"/>
    <lineage>
        <taxon>Bacteria</taxon>
        <taxon>Pseudomonadati</taxon>
        <taxon>Bacteroidota</taxon>
        <taxon>Chitinophagia</taxon>
        <taxon>Chitinophagales</taxon>
        <taxon>Chitinophagaceae</taxon>
        <taxon>Chitinophaga</taxon>
    </lineage>
</organism>
<dbReference type="CDD" id="cd02871">
    <property type="entry name" value="GH18_chitinase_D-like"/>
    <property type="match status" value="1"/>
</dbReference>
<evidence type="ECO:0000256" key="4">
    <source>
        <dbReference type="ARBA" id="ARBA00022801"/>
    </source>
</evidence>
<dbReference type="CDD" id="cd12215">
    <property type="entry name" value="ChiC_BD"/>
    <property type="match status" value="1"/>
</dbReference>
<evidence type="ECO:0000256" key="9">
    <source>
        <dbReference type="SAM" id="SignalP"/>
    </source>
</evidence>
<keyword evidence="12" id="KW-1185">Reference proteome</keyword>
<evidence type="ECO:0000313" key="11">
    <source>
        <dbReference type="EMBL" id="TWI91262.1"/>
    </source>
</evidence>
<keyword evidence="5" id="KW-0624">Polysaccharide degradation</keyword>
<dbReference type="Pfam" id="PF00704">
    <property type="entry name" value="Glyco_hydro_18"/>
    <property type="match status" value="2"/>
</dbReference>
<dbReference type="SMART" id="SM00495">
    <property type="entry name" value="ChtBD3"/>
    <property type="match status" value="2"/>
</dbReference>
<dbReference type="InterPro" id="IPR011583">
    <property type="entry name" value="Chitinase_II/V-like_cat"/>
</dbReference>
<feature type="signal peptide" evidence="9">
    <location>
        <begin position="1"/>
        <end position="32"/>
    </location>
</feature>
<dbReference type="InterPro" id="IPR029070">
    <property type="entry name" value="Chitinase_insertion_sf"/>
</dbReference>
<feature type="chain" id="PRO_5022158858" description="chitinase" evidence="9">
    <location>
        <begin position="33"/>
        <end position="1365"/>
    </location>
</feature>
<sequence>MKTRCTIPSRLLRRAKHVCYLVLLLWQSSAVAQVSPQVPATTQQHNKQVIGYITQWDAWKDVAGLVPKGGYNHLNVDYSQYTILNFSFFGVAKDGSLHSGDFRNKNIYQVGAVQEPAALVNEDIYSSWDMFLLYGELDAPIYYIADNSYAYSLGYRNEGSGWRNVNTGRTGSFPLSVPKQGGAPGLIDLAHQKGVKVMASIGGWSMCKHYPEVAADATKRAKFVASCQELMSMGFDGIDFDWEYPNDPGMNIENYSSADYNNFAVLVEAVRAAIGPSKLITAAFSAVPTKLQGFPWARLNSAMDYFNMMTYDYNGGWSNKAGHNAPLYDYPGAEYSGFSLNATVQGLKQLGVNMSKVTLGTPNYGRGVITNGTAALNAPTVKRAETVQPDGPIQTCADYTNWAKDLWDGTPSYSYILQATGAGSGWTEHWDDVAKVPYKTKGNYFLSYDNERSVGEKAQFIKDNGLAGIIVWQVYGDMTDMTSSTQAKGKLIYCPNTKSPLVNKINEVFANGSNPGNTAPTVNITAPAGNTTLTAPASLTIQANASDSDGSIAKVEFFNGSTSLGVDNTAPYSFAWNNIGVGTYTITAVATDDKGAATTSIAVSVTVNSTNNPGNTDKVIVGYWHNWGSTTATPPYIRLRDINSKYNVVQVAFAISGADQATMSFAPENISVAEFQSDIQYLQSQGKKVLISIGGQNGIVTLNTTTQKNAFVSSMKAIIDQYNFDGLDIDLEGGHSLQLDNGDNNFMNPTTPKVLNLISAVKEIINYREGQGRECWLTMAPETYYVQTAYGSTYSPLVGAYLPVIHGLRDELTFIHPQLYNTGTVMGLDNKIYSQATADFIVSMTEMLMSGFPVSGTSQTFPALREDQVAFGLPAAPAAAPSGGYTAPAAVKQALDYLTRGQSFGGGYTLRKAGGYPGLRGIMTWSINWDKTNGDEFANNYYEYFFGNNPGNNPPTVSITSPASNASFTPPATVTIQVSAADSDGSITKVEFFNGGSKLGEDATAPYTYTWSNVAAGTYSLTARATDNGGAITTSATVSITVGSGGTGCDGIPAWTATGIYLNGDQVVYNSKVYQAKWWTQNEQPDINTGDGKVWAYVRDCSGTPGNNAPTITLTSPANNAAFTAPASIAIQATAADSDGTVAKVEFFNGSARLGEATVAPYSYTWSNVAAGTYTLTAKATDNGGAATTSAAVTVVVNGTGGGNCAGVPAYEPYPKIYNQGDRVVYNGILYESQSDALYNVTPGTADWWWKPLGACSPAATGITATAAPYTNQEAANASLFVYPNPLTGNELQVKVDAQPGDRLQLTLWSLNGSAPVLRKELTAGGKGSQFVKLQTGEVPAGTWILKVENRTTHRVATAKVIRLQ</sequence>
<dbReference type="Proteomes" id="UP000316778">
    <property type="component" value="Unassembled WGS sequence"/>
</dbReference>
<comment type="caution">
    <text evidence="11">The sequence shown here is derived from an EMBL/GenBank/DDBJ whole genome shotgun (WGS) entry which is preliminary data.</text>
</comment>
<keyword evidence="9" id="KW-0732">Signal</keyword>
<dbReference type="SUPFAM" id="SSF51055">
    <property type="entry name" value="Carbohydrate binding domain"/>
    <property type="match status" value="1"/>
</dbReference>
<proteinExistence type="inferred from homology"/>
<dbReference type="SMART" id="SM00089">
    <property type="entry name" value="PKD"/>
    <property type="match status" value="3"/>
</dbReference>
<evidence type="ECO:0000256" key="8">
    <source>
        <dbReference type="RuleBase" id="RU000489"/>
    </source>
</evidence>
<protein>
    <recommendedName>
        <fullName evidence="3">chitinase</fullName>
        <ecNumber evidence="3">3.2.1.14</ecNumber>
    </recommendedName>
</protein>
<dbReference type="InterPro" id="IPR022409">
    <property type="entry name" value="PKD/Chitinase_dom"/>
</dbReference>
<reference evidence="11 12" key="1">
    <citation type="journal article" date="2013" name="Stand. Genomic Sci.">
        <title>Genomic Encyclopedia of Type Strains, Phase I: The one thousand microbial genomes (KMG-I) project.</title>
        <authorList>
            <person name="Kyrpides N.C."/>
            <person name="Woyke T."/>
            <person name="Eisen J.A."/>
            <person name="Garrity G."/>
            <person name="Lilburn T.G."/>
            <person name="Beck B.J."/>
            <person name="Whitman W.B."/>
            <person name="Hugenholtz P."/>
            <person name="Klenk H.P."/>
        </authorList>
    </citation>
    <scope>NUCLEOTIDE SEQUENCE [LARGE SCALE GENOMIC DNA]</scope>
    <source>
        <strain evidence="11 12">DSM 13484</strain>
    </source>
</reference>
<evidence type="ECO:0000256" key="7">
    <source>
        <dbReference type="ARBA" id="ARBA00023295"/>
    </source>
</evidence>
<dbReference type="RefSeq" id="WP_145710418.1">
    <property type="nucleotide sequence ID" value="NZ_BAAAFY010000001.1"/>
</dbReference>
<dbReference type="GO" id="GO:0008843">
    <property type="term" value="F:endochitinase activity"/>
    <property type="evidence" value="ECO:0007669"/>
    <property type="project" value="UniProtKB-EC"/>
</dbReference>
<evidence type="ECO:0000259" key="10">
    <source>
        <dbReference type="PROSITE" id="PS51910"/>
    </source>
</evidence>
<keyword evidence="7 8" id="KW-0326">Glycosidase</keyword>
<dbReference type="InterPro" id="IPR003610">
    <property type="entry name" value="CBM5/12"/>
</dbReference>
<evidence type="ECO:0000313" key="12">
    <source>
        <dbReference type="Proteomes" id="UP000316778"/>
    </source>
</evidence>
<dbReference type="InterPro" id="IPR001223">
    <property type="entry name" value="Glyco_hydro18_cat"/>
</dbReference>
<dbReference type="PANTHER" id="PTHR11177">
    <property type="entry name" value="CHITINASE"/>
    <property type="match status" value="1"/>
</dbReference>
<dbReference type="EC" id="3.2.1.14" evidence="3"/>
<dbReference type="GO" id="GO:0030246">
    <property type="term" value="F:carbohydrate binding"/>
    <property type="evidence" value="ECO:0007669"/>
    <property type="project" value="InterPro"/>
</dbReference>
<evidence type="ECO:0000256" key="6">
    <source>
        <dbReference type="ARBA" id="ARBA00023277"/>
    </source>
</evidence>
<dbReference type="GO" id="GO:0005576">
    <property type="term" value="C:extracellular region"/>
    <property type="evidence" value="ECO:0007669"/>
    <property type="project" value="InterPro"/>
</dbReference>
<dbReference type="InterPro" id="IPR036573">
    <property type="entry name" value="CBM_sf_5/12"/>
</dbReference>
<comment type="catalytic activity">
    <reaction evidence="1">
        <text>Random endo-hydrolysis of N-acetyl-beta-D-glucosaminide (1-&gt;4)-beta-linkages in chitin and chitodextrins.</text>
        <dbReference type="EC" id="3.2.1.14"/>
    </reaction>
</comment>
<dbReference type="PANTHER" id="PTHR11177:SF317">
    <property type="entry name" value="CHITINASE 12-RELATED"/>
    <property type="match status" value="1"/>
</dbReference>
<dbReference type="InterPro" id="IPR013783">
    <property type="entry name" value="Ig-like_fold"/>
</dbReference>
<dbReference type="Gene3D" id="3.20.20.80">
    <property type="entry name" value="Glycosidases"/>
    <property type="match status" value="2"/>
</dbReference>
<dbReference type="Pfam" id="PF17957">
    <property type="entry name" value="Big_7"/>
    <property type="match status" value="3"/>
</dbReference>
<dbReference type="Gene3D" id="3.10.50.10">
    <property type="match status" value="1"/>
</dbReference>
<feature type="domain" description="GH18" evidence="10">
    <location>
        <begin position="47"/>
        <end position="512"/>
    </location>
</feature>
<evidence type="ECO:0000256" key="1">
    <source>
        <dbReference type="ARBA" id="ARBA00000822"/>
    </source>
</evidence>
<dbReference type="SMART" id="SM00636">
    <property type="entry name" value="Glyco_18"/>
    <property type="match status" value="1"/>
</dbReference>
<dbReference type="SUPFAM" id="SSF49299">
    <property type="entry name" value="PKD domain"/>
    <property type="match status" value="3"/>
</dbReference>
<dbReference type="GO" id="GO:0005975">
    <property type="term" value="P:carbohydrate metabolic process"/>
    <property type="evidence" value="ECO:0007669"/>
    <property type="project" value="InterPro"/>
</dbReference>
<dbReference type="SUPFAM" id="SSF54556">
    <property type="entry name" value="Chitinase insertion domain"/>
    <property type="match status" value="1"/>
</dbReference>
<evidence type="ECO:0000256" key="2">
    <source>
        <dbReference type="ARBA" id="ARBA00009121"/>
    </source>
</evidence>
<gene>
    <name evidence="11" type="ORF">LX66_0627</name>
</gene>
<dbReference type="Gene3D" id="2.10.10.20">
    <property type="entry name" value="Carbohydrate-binding module superfamily 5/12"/>
    <property type="match status" value="1"/>
</dbReference>
<keyword evidence="5" id="KW-0146">Chitin degradation</keyword>
<dbReference type="PROSITE" id="PS51910">
    <property type="entry name" value="GH18_2"/>
    <property type="match status" value="2"/>
</dbReference>
<comment type="similarity">
    <text evidence="2">Belongs to the glycosyl hydrolase 18 family. Chitinase class II subfamily.</text>
</comment>
<dbReference type="InterPro" id="IPR001579">
    <property type="entry name" value="Glyco_hydro_18_chit_AS"/>
</dbReference>
<dbReference type="Pfam" id="PF02839">
    <property type="entry name" value="CBM_5_12"/>
    <property type="match status" value="1"/>
</dbReference>
<feature type="domain" description="GH18" evidence="10">
    <location>
        <begin position="618"/>
        <end position="948"/>
    </location>
</feature>
<name>A0A562TCN2_CHIJA</name>
<dbReference type="PROSITE" id="PS01095">
    <property type="entry name" value="GH18_1"/>
    <property type="match status" value="2"/>
</dbReference>
<dbReference type="GO" id="GO:0006032">
    <property type="term" value="P:chitin catabolic process"/>
    <property type="evidence" value="ECO:0007669"/>
    <property type="project" value="UniProtKB-KW"/>
</dbReference>
<dbReference type="EMBL" id="VLLG01000002">
    <property type="protein sequence ID" value="TWI91262.1"/>
    <property type="molecule type" value="Genomic_DNA"/>
</dbReference>
<accession>A0A562TCN2</accession>
<dbReference type="OrthoDB" id="9775889at2"/>
<evidence type="ECO:0000256" key="5">
    <source>
        <dbReference type="ARBA" id="ARBA00023024"/>
    </source>
</evidence>
<dbReference type="SUPFAM" id="SSF51445">
    <property type="entry name" value="(Trans)glycosidases"/>
    <property type="match status" value="2"/>
</dbReference>